<dbReference type="Gene3D" id="3.20.20.70">
    <property type="entry name" value="Aldolase class I"/>
    <property type="match status" value="1"/>
</dbReference>
<protein>
    <submittedName>
        <fullName evidence="4">Nitronate monooxygenase</fullName>
    </submittedName>
</protein>
<dbReference type="InterPro" id="IPR013785">
    <property type="entry name" value="Aldolase_TIM"/>
</dbReference>
<keyword evidence="1" id="KW-0285">Flavoprotein</keyword>
<dbReference type="Pfam" id="PF03060">
    <property type="entry name" value="NMO"/>
    <property type="match status" value="1"/>
</dbReference>
<reference evidence="4 5" key="1">
    <citation type="submission" date="2019-05" db="EMBL/GenBank/DDBJ databases">
        <authorList>
            <person name="Lee S.D."/>
        </authorList>
    </citation>
    <scope>NUCLEOTIDE SEQUENCE [LARGE SCALE GENOMIC DNA]</scope>
    <source>
        <strain evidence="4 5">YC2-7</strain>
    </source>
</reference>
<sequence>MHTPLCELFGIDHPIFGFSPSPPVVAAISNAGGMGVLGVAAMTPEGVDEALSWIEDQVGERPYGVDVIMPALTAETAAVDTEQLAAELRARIPNENREFVDDLMDRFALEPIPDDNMTPGGMLTHLAARSQLDTVLQHSPAFLVNALGTLPADIIETCRQRGIRTGSLAGKAKHAVAHRDAGIDVVISTSYEAAGHTGDIAGMVLHAEIANAVAPLPVLASGAMATGRQAAAAIALGAQGVWAGSAWLTSDEWIGRPPPTAMFPGWTDAKQAYLDATSSDTVRTRWATGKPARLLRTPWSDAWEASDSPGYLPMPLQGALVTEAQRRMGHWNRSDIGFMPAGQVIGMLNEIKPAGRIIAEMVREYDEVVASLANTTTGPR</sequence>
<evidence type="ECO:0000313" key="5">
    <source>
        <dbReference type="Proteomes" id="UP000535543"/>
    </source>
</evidence>
<evidence type="ECO:0000256" key="2">
    <source>
        <dbReference type="ARBA" id="ARBA00022643"/>
    </source>
</evidence>
<gene>
    <name evidence="4" type="ORF">FGL95_12745</name>
</gene>
<organism evidence="4 5">
    <name type="scientific">Antrihabitans stalactiti</name>
    <dbReference type="NCBI Taxonomy" id="2584121"/>
    <lineage>
        <taxon>Bacteria</taxon>
        <taxon>Bacillati</taxon>
        <taxon>Actinomycetota</taxon>
        <taxon>Actinomycetes</taxon>
        <taxon>Mycobacteriales</taxon>
        <taxon>Nocardiaceae</taxon>
        <taxon>Antrihabitans</taxon>
    </lineage>
</organism>
<keyword evidence="3" id="KW-0560">Oxidoreductase</keyword>
<dbReference type="EMBL" id="VCQU01000004">
    <property type="protein sequence ID" value="NMN95902.1"/>
    <property type="molecule type" value="Genomic_DNA"/>
</dbReference>
<keyword evidence="5" id="KW-1185">Reference proteome</keyword>
<comment type="caution">
    <text evidence="4">The sequence shown here is derived from an EMBL/GenBank/DDBJ whole genome shotgun (WGS) entry which is preliminary data.</text>
</comment>
<dbReference type="GO" id="GO:0018580">
    <property type="term" value="F:nitronate monooxygenase activity"/>
    <property type="evidence" value="ECO:0007669"/>
    <property type="project" value="InterPro"/>
</dbReference>
<evidence type="ECO:0000313" key="4">
    <source>
        <dbReference type="EMBL" id="NMN95902.1"/>
    </source>
</evidence>
<accession>A0A848KGR6</accession>
<dbReference type="SUPFAM" id="SSF51412">
    <property type="entry name" value="Inosine monophosphate dehydrogenase (IMPDH)"/>
    <property type="match status" value="1"/>
</dbReference>
<dbReference type="PANTHER" id="PTHR32332">
    <property type="entry name" value="2-NITROPROPANE DIOXYGENASE"/>
    <property type="match status" value="1"/>
</dbReference>
<dbReference type="RefSeq" id="WP_169587313.1">
    <property type="nucleotide sequence ID" value="NZ_VCQU01000004.1"/>
</dbReference>
<keyword evidence="2" id="KW-0288">FMN</keyword>
<proteinExistence type="predicted"/>
<dbReference type="Proteomes" id="UP000535543">
    <property type="component" value="Unassembled WGS sequence"/>
</dbReference>
<dbReference type="PANTHER" id="PTHR32332:SF38">
    <property type="entry name" value="MONOOXYGENASE RV1533-RELATED"/>
    <property type="match status" value="1"/>
</dbReference>
<dbReference type="AlphaFoldDB" id="A0A848KGR6"/>
<dbReference type="CDD" id="cd04730">
    <property type="entry name" value="NPD_like"/>
    <property type="match status" value="1"/>
</dbReference>
<name>A0A848KGR6_9NOCA</name>
<keyword evidence="4" id="KW-0503">Monooxygenase</keyword>
<evidence type="ECO:0000256" key="3">
    <source>
        <dbReference type="ARBA" id="ARBA00023002"/>
    </source>
</evidence>
<evidence type="ECO:0000256" key="1">
    <source>
        <dbReference type="ARBA" id="ARBA00022630"/>
    </source>
</evidence>
<reference evidence="4 5" key="2">
    <citation type="submission" date="2020-06" db="EMBL/GenBank/DDBJ databases">
        <title>Antribacter stalactiti gen. nov., sp. nov., a new member of the family Nacardiaceae isolated from a cave.</title>
        <authorList>
            <person name="Kim I.S."/>
        </authorList>
    </citation>
    <scope>NUCLEOTIDE SEQUENCE [LARGE SCALE GENOMIC DNA]</scope>
    <source>
        <strain evidence="4 5">YC2-7</strain>
    </source>
</reference>
<dbReference type="InterPro" id="IPR004136">
    <property type="entry name" value="NMO"/>
</dbReference>